<feature type="non-terminal residue" evidence="13">
    <location>
        <position position="764"/>
    </location>
</feature>
<dbReference type="SUPFAM" id="SSF53822">
    <property type="entry name" value="Periplasmic binding protein-like I"/>
    <property type="match status" value="3"/>
</dbReference>
<dbReference type="CDD" id="cd06364">
    <property type="entry name" value="PBP1_CaSR"/>
    <property type="match status" value="1"/>
</dbReference>
<organism evidence="13 14">
    <name type="scientific">Polypterus senegalus</name>
    <name type="common">Senegal bichir</name>
    <dbReference type="NCBI Taxonomy" id="55291"/>
    <lineage>
        <taxon>Eukaryota</taxon>
        <taxon>Metazoa</taxon>
        <taxon>Chordata</taxon>
        <taxon>Craniata</taxon>
        <taxon>Vertebrata</taxon>
        <taxon>Euteleostomi</taxon>
        <taxon>Actinopterygii</taxon>
        <taxon>Polypteriformes</taxon>
        <taxon>Polypteridae</taxon>
        <taxon>Polypterus</taxon>
    </lineage>
</organism>
<dbReference type="InterPro" id="IPR028082">
    <property type="entry name" value="Peripla_BP_I"/>
</dbReference>
<proteinExistence type="predicted"/>
<keyword evidence="3 11" id="KW-0812">Transmembrane</keyword>
<dbReference type="PRINTS" id="PR00248">
    <property type="entry name" value="GPCRMGR"/>
</dbReference>
<dbReference type="Pfam" id="PF00003">
    <property type="entry name" value="7tm_3"/>
    <property type="match status" value="1"/>
</dbReference>
<dbReference type="InterPro" id="IPR017979">
    <property type="entry name" value="GPCR_3_CS"/>
</dbReference>
<dbReference type="PRINTS" id="PR00592">
    <property type="entry name" value="CASENSINGR"/>
</dbReference>
<keyword evidence="14" id="KW-1185">Reference proteome</keyword>
<dbReference type="PANTHER" id="PTHR24061">
    <property type="entry name" value="CALCIUM-SENSING RECEPTOR-RELATED"/>
    <property type="match status" value="1"/>
</dbReference>
<dbReference type="AlphaFoldDB" id="A0A8X8BLT2"/>
<keyword evidence="6 11" id="KW-0472">Membrane</keyword>
<dbReference type="FunFam" id="3.40.50.2300:FF:000125">
    <property type="entry name" value="Vomeronasal 2, receptor 88"/>
    <property type="match status" value="1"/>
</dbReference>
<comment type="caution">
    <text evidence="13">The sequence shown here is derived from an EMBL/GenBank/DDBJ whole genome shotgun (WGS) entry which is preliminary data.</text>
</comment>
<feature type="region of interest" description="Disordered" evidence="10">
    <location>
        <begin position="1"/>
        <end position="30"/>
    </location>
</feature>
<dbReference type="FunFam" id="3.40.50.2300:FF:000752">
    <property type="entry name" value="Uncharacterized protein"/>
    <property type="match status" value="1"/>
</dbReference>
<dbReference type="InterPro" id="IPR001828">
    <property type="entry name" value="ANF_lig-bd_rcpt"/>
</dbReference>
<sequence length="764" mass="85073">MFFSCAPRHQLPTPSTPSAEEDNNAPAEDTAPPLKTLLLRSCLHSFDIPVFQRSQIMVFAIEEINRNKLLLPTLTLGYRIYDNCMNLQVSLRAASTLTAGLDDAMTDANCKGLPPVVAIVGEPLSTHSIAIARILGLFSIPQLLHYLKKVTFTTHFGERVAFDENGDALAVFDIVNWQQMADGRYIFNELYKTGDIMLGGVFSVHFKTIAPELLFKSKPEQWKCESFDILLFQRPQSMAFAIEEINRDPFLLPNITLGYRIFDNCMNLQVSLRAAASLIAGQGDTVNDNNCTGPPPVVAVIGEPLSSHSIAIARLLSLFSVPQISFCASSPLLSDKREFPSFFRTVPSEAFQVIPKIIQYFGWTWVGAIGSDDDYGLYALKSFTEEHKKFGCIAFSEAINVNDKSNLKRAVKVVQQSSATVIVVFLTKLDVSVLIKEIAHQNITGRQWIASDSWSAFAALASNENFKYFGGTIGVTARRGVIPGLEQYLLQAKPDSDQNNNLLKQFWEKIFGCKFNKNDTATKNNMEDSKVCTGSEDLKSTKTEYSDVSQLRATYNVYKAVYAVAHALHNLNNCEHGKGPFEGNTCADITKMKPWQLLHYLKEVHFTAHLGERVAFDENGDALPVFDIVNWQQTPDKMVISKTIGVFDEFTISGQQLVINEVDIFWNFNPGTVAFIARGLPDTFNEAKFITFSMLIFCAVWITFIPAYISSPGKHTVAVEIFAILASSFGLLFAIFAPKCYVILFKPEKNTRKALMGKDIGKNK</sequence>
<keyword evidence="7" id="KW-0675">Receptor</keyword>
<evidence type="ECO:0000256" key="9">
    <source>
        <dbReference type="ARBA" id="ARBA00023224"/>
    </source>
</evidence>
<dbReference type="InterPro" id="IPR000068">
    <property type="entry name" value="GPCR_3_Ca_sens_rcpt-rel"/>
</dbReference>
<dbReference type="Proteomes" id="UP000886611">
    <property type="component" value="Unassembled WGS sequence"/>
</dbReference>
<dbReference type="GO" id="GO:0004930">
    <property type="term" value="F:G protein-coupled receptor activity"/>
    <property type="evidence" value="ECO:0007669"/>
    <property type="project" value="UniProtKB-KW"/>
</dbReference>
<feature type="transmembrane region" description="Helical" evidence="11">
    <location>
        <begin position="689"/>
        <end position="709"/>
    </location>
</feature>
<evidence type="ECO:0000256" key="10">
    <source>
        <dbReference type="SAM" id="MobiDB-lite"/>
    </source>
</evidence>
<evidence type="ECO:0000256" key="6">
    <source>
        <dbReference type="ARBA" id="ARBA00023136"/>
    </source>
</evidence>
<feature type="domain" description="G-protein coupled receptors family 3 profile" evidence="12">
    <location>
        <begin position="672"/>
        <end position="759"/>
    </location>
</feature>
<protein>
    <submittedName>
        <fullName evidence="13">CASR protein</fullName>
    </submittedName>
</protein>
<keyword evidence="8" id="KW-0325">Glycoprotein</keyword>
<evidence type="ECO:0000256" key="1">
    <source>
        <dbReference type="ARBA" id="ARBA00004651"/>
    </source>
</evidence>
<dbReference type="Gene3D" id="3.40.50.2300">
    <property type="match status" value="4"/>
</dbReference>
<keyword evidence="9" id="KW-0807">Transducer</keyword>
<feature type="transmembrane region" description="Helical" evidence="11">
    <location>
        <begin position="721"/>
        <end position="744"/>
    </location>
</feature>
<dbReference type="PANTHER" id="PTHR24061:SF418">
    <property type="entry name" value="C-FAMILY ODORANT RECEPTOR OLFCQ19-RELATED"/>
    <property type="match status" value="1"/>
</dbReference>
<evidence type="ECO:0000256" key="8">
    <source>
        <dbReference type="ARBA" id="ARBA00023180"/>
    </source>
</evidence>
<accession>A0A8X8BLT2</accession>
<comment type="subcellular location">
    <subcellularLocation>
        <location evidence="1">Cell membrane</location>
        <topology evidence="1">Multi-pass membrane protein</topology>
    </subcellularLocation>
</comment>
<keyword evidence="4 11" id="KW-1133">Transmembrane helix</keyword>
<dbReference type="FunFam" id="3.40.50.2300:FF:000519">
    <property type="entry name" value="Vomeronasal 2 receptor, a18"/>
    <property type="match status" value="1"/>
</dbReference>
<evidence type="ECO:0000256" key="2">
    <source>
        <dbReference type="ARBA" id="ARBA00022475"/>
    </source>
</evidence>
<evidence type="ECO:0000256" key="7">
    <source>
        <dbReference type="ARBA" id="ARBA00023170"/>
    </source>
</evidence>
<evidence type="ECO:0000259" key="12">
    <source>
        <dbReference type="PROSITE" id="PS50259"/>
    </source>
</evidence>
<name>A0A8X8BLT2_POLSE</name>
<evidence type="ECO:0000256" key="3">
    <source>
        <dbReference type="ARBA" id="ARBA00022692"/>
    </source>
</evidence>
<dbReference type="Pfam" id="PF01094">
    <property type="entry name" value="ANF_receptor"/>
    <property type="match status" value="2"/>
</dbReference>
<evidence type="ECO:0000313" key="14">
    <source>
        <dbReference type="Proteomes" id="UP000886611"/>
    </source>
</evidence>
<evidence type="ECO:0000313" key="13">
    <source>
        <dbReference type="EMBL" id="KAG2462793.1"/>
    </source>
</evidence>
<dbReference type="InterPro" id="IPR000337">
    <property type="entry name" value="GPCR_3"/>
</dbReference>
<feature type="non-terminal residue" evidence="13">
    <location>
        <position position="1"/>
    </location>
</feature>
<dbReference type="EMBL" id="JAATIS010004040">
    <property type="protein sequence ID" value="KAG2462793.1"/>
    <property type="molecule type" value="Genomic_DNA"/>
</dbReference>
<reference evidence="13 14" key="1">
    <citation type="journal article" date="2021" name="Cell">
        <title>Tracing the genetic footprints of vertebrate landing in non-teleost ray-finned fishes.</title>
        <authorList>
            <person name="Bi X."/>
            <person name="Wang K."/>
            <person name="Yang L."/>
            <person name="Pan H."/>
            <person name="Jiang H."/>
            <person name="Wei Q."/>
            <person name="Fang M."/>
            <person name="Yu H."/>
            <person name="Zhu C."/>
            <person name="Cai Y."/>
            <person name="He Y."/>
            <person name="Gan X."/>
            <person name="Zeng H."/>
            <person name="Yu D."/>
            <person name="Zhu Y."/>
            <person name="Jiang H."/>
            <person name="Qiu Q."/>
            <person name="Yang H."/>
            <person name="Zhang Y.E."/>
            <person name="Wang W."/>
            <person name="Zhu M."/>
            <person name="He S."/>
            <person name="Zhang G."/>
        </authorList>
    </citation>
    <scope>NUCLEOTIDE SEQUENCE [LARGE SCALE GENOMIC DNA]</scope>
    <source>
        <strain evidence="13">Bchr_013</strain>
    </source>
</reference>
<keyword evidence="2" id="KW-1003">Cell membrane</keyword>
<keyword evidence="5" id="KW-0297">G-protein coupled receptor</keyword>
<evidence type="ECO:0000256" key="11">
    <source>
        <dbReference type="SAM" id="Phobius"/>
    </source>
</evidence>
<dbReference type="GO" id="GO:0005886">
    <property type="term" value="C:plasma membrane"/>
    <property type="evidence" value="ECO:0007669"/>
    <property type="project" value="UniProtKB-SubCell"/>
</dbReference>
<evidence type="ECO:0000256" key="5">
    <source>
        <dbReference type="ARBA" id="ARBA00023040"/>
    </source>
</evidence>
<dbReference type="PROSITE" id="PS50259">
    <property type="entry name" value="G_PROTEIN_RECEP_F3_4"/>
    <property type="match status" value="1"/>
</dbReference>
<dbReference type="InterPro" id="IPR017978">
    <property type="entry name" value="GPCR_3_C"/>
</dbReference>
<gene>
    <name evidence="13" type="primary">Casr_2</name>
    <name evidence="13" type="ORF">GTO96_0000752</name>
</gene>
<dbReference type="PROSITE" id="PS00981">
    <property type="entry name" value="G_PROTEIN_RECEP_F3_3"/>
    <property type="match status" value="1"/>
</dbReference>
<evidence type="ECO:0000256" key="4">
    <source>
        <dbReference type="ARBA" id="ARBA00022989"/>
    </source>
</evidence>